<evidence type="ECO:0000313" key="2">
    <source>
        <dbReference type="Proteomes" id="UP000250321"/>
    </source>
</evidence>
<dbReference type="EMBL" id="PJQY01002063">
    <property type="protein sequence ID" value="PQP96712.1"/>
    <property type="molecule type" value="Genomic_DNA"/>
</dbReference>
<comment type="caution">
    <text evidence="1">The sequence shown here is derived from an EMBL/GenBank/DDBJ whole genome shotgun (WGS) entry which is preliminary data.</text>
</comment>
<dbReference type="Proteomes" id="UP000250321">
    <property type="component" value="Unassembled WGS sequence"/>
</dbReference>
<accession>A0A314XRN9</accession>
<keyword evidence="2" id="KW-1185">Reference proteome</keyword>
<evidence type="ECO:0000313" key="1">
    <source>
        <dbReference type="EMBL" id="PQP96712.1"/>
    </source>
</evidence>
<gene>
    <name evidence="1" type="ORF">Pyn_29863</name>
</gene>
<organism evidence="1 2">
    <name type="scientific">Prunus yedoensis var. nudiflora</name>
    <dbReference type="NCBI Taxonomy" id="2094558"/>
    <lineage>
        <taxon>Eukaryota</taxon>
        <taxon>Viridiplantae</taxon>
        <taxon>Streptophyta</taxon>
        <taxon>Embryophyta</taxon>
        <taxon>Tracheophyta</taxon>
        <taxon>Spermatophyta</taxon>
        <taxon>Magnoliopsida</taxon>
        <taxon>eudicotyledons</taxon>
        <taxon>Gunneridae</taxon>
        <taxon>Pentapetalae</taxon>
        <taxon>rosids</taxon>
        <taxon>fabids</taxon>
        <taxon>Rosales</taxon>
        <taxon>Rosaceae</taxon>
        <taxon>Amygdaloideae</taxon>
        <taxon>Amygdaleae</taxon>
        <taxon>Prunus</taxon>
    </lineage>
</organism>
<name>A0A314XRN9_PRUYE</name>
<proteinExistence type="predicted"/>
<reference evidence="1 2" key="1">
    <citation type="submission" date="2018-02" db="EMBL/GenBank/DDBJ databases">
        <title>Draft genome of wild Prunus yedoensis var. nudiflora.</title>
        <authorList>
            <person name="Baek S."/>
            <person name="Kim J.-H."/>
            <person name="Choi K."/>
            <person name="Kim G.-B."/>
            <person name="Cho A."/>
            <person name="Jang H."/>
            <person name="Shin C.-H."/>
            <person name="Yu H.-J."/>
            <person name="Mun J.-H."/>
        </authorList>
    </citation>
    <scope>NUCLEOTIDE SEQUENCE [LARGE SCALE GENOMIC DNA]</scope>
    <source>
        <strain evidence="2">cv. Jeju island</strain>
        <tissue evidence="1">Leaf</tissue>
    </source>
</reference>
<dbReference type="AlphaFoldDB" id="A0A314XRN9"/>
<protein>
    <submittedName>
        <fullName evidence="1">Protein OSB4 chloroplastic isoform X3</fullName>
    </submittedName>
</protein>
<sequence length="119" mass="13351">MDQHTTDDNLHYTGSLTVISPPMSPFPLQVFRTPTLMVIARRKKMKTISLSHAPTPTDRRFPPTIYSKMARSRNKKGPDFKHKETGEALWLSSSSAWVLPKLPPLRTKQAVTIGNTPPA</sequence>